<evidence type="ECO:0000313" key="3">
    <source>
        <dbReference type="Proteomes" id="UP001139493"/>
    </source>
</evidence>
<evidence type="ECO:0000313" key="2">
    <source>
        <dbReference type="EMBL" id="MCP2265572.1"/>
    </source>
</evidence>
<name>A0A9X2G598_9MICO</name>
<organism evidence="2 3">
    <name type="scientific">Promicromonospora thailandica</name>
    <dbReference type="NCBI Taxonomy" id="765201"/>
    <lineage>
        <taxon>Bacteria</taxon>
        <taxon>Bacillati</taxon>
        <taxon>Actinomycetota</taxon>
        <taxon>Actinomycetes</taxon>
        <taxon>Micrococcales</taxon>
        <taxon>Promicromonosporaceae</taxon>
        <taxon>Promicromonospora</taxon>
    </lineage>
</organism>
<feature type="compositionally biased region" description="Low complexity" evidence="1">
    <location>
        <begin position="68"/>
        <end position="78"/>
    </location>
</feature>
<comment type="caution">
    <text evidence="2">The sequence shown here is derived from an EMBL/GenBank/DDBJ whole genome shotgun (WGS) entry which is preliminary data.</text>
</comment>
<keyword evidence="3" id="KW-1185">Reference proteome</keyword>
<proteinExistence type="predicted"/>
<evidence type="ECO:0000256" key="1">
    <source>
        <dbReference type="SAM" id="MobiDB-lite"/>
    </source>
</evidence>
<feature type="region of interest" description="Disordered" evidence="1">
    <location>
        <begin position="47"/>
        <end position="97"/>
    </location>
</feature>
<protein>
    <submittedName>
        <fullName evidence="2">Uncharacterized protein</fullName>
    </submittedName>
</protein>
<dbReference type="AlphaFoldDB" id="A0A9X2G598"/>
<accession>A0A9X2G598</accession>
<sequence length="97" mass="10178">MQKNDDARPELEVGDDGLVPIYHHKSDLETRVLPKAVRGWLRQGWSTEKAAAAPAADGGSTADRAETAEVSTATETPASVPVPGRTKSEAAPAAKSK</sequence>
<gene>
    <name evidence="2" type="ORF">APR03_002928</name>
</gene>
<reference evidence="2" key="1">
    <citation type="submission" date="2022-06" db="EMBL/GenBank/DDBJ databases">
        <title>Genomic Encyclopedia of Archaeal and Bacterial Type Strains, Phase II (KMG-II): from individual species to whole genera.</title>
        <authorList>
            <person name="Goeker M."/>
        </authorList>
    </citation>
    <scope>NUCLEOTIDE SEQUENCE</scope>
    <source>
        <strain evidence="2">DSM 26652</strain>
    </source>
</reference>
<dbReference type="Proteomes" id="UP001139493">
    <property type="component" value="Unassembled WGS sequence"/>
</dbReference>
<dbReference type="RefSeq" id="WP_253836795.1">
    <property type="nucleotide sequence ID" value="NZ_JAMTCS010000008.1"/>
</dbReference>
<dbReference type="EMBL" id="JAMTCS010000008">
    <property type="protein sequence ID" value="MCP2265572.1"/>
    <property type="molecule type" value="Genomic_DNA"/>
</dbReference>